<sequence>MSDLHGSHDQPPGANERLEATRLIDSICDEYDRQTRDGALPPFGPFLGRVPEKLRQRLFNELLGVALERLESHGISDATGRLRDLNADLPPPYAGALDEALQQRATVLFKSSSQRAANARSRSRSRGLRLRCPHCSNHVELVGDTPLDAIDCTVCGSRFSLVDQTQETRAAHKLQKVDRFELVSRLGVGAFGTVWKARDTELDRTVAIKIPRRGQLSDDEVEQFLREARSAAQLSHPNIVPVHEVGRDGDVVFIVSDLVRGVSVRDYLTTGRPSFREAAEIGAAIADGLEHAHRRGVVHRDLKPSNVMLDAQVTPRLMDFGLAKREVEEVTMTVDGQVLGTPAYMSPEQAGGRAAWADRRTDVYSLGVMLFEMLTGELPFRGNAQMQVQQRLTEDAPTARKLNWQTPLDLATIAAKCLEREPGRRYQTAQEVAEDLRRWLGNVPIRARPLPPTERLIRWCARNPYRAAALGLLLFLAVTGPAAAMLIERQRTRLAELVTEKDGLIQQIGDEARDYRAANAQLQRQLDAWEGRVEPSDLWPPEANRPPMKRLQQALLQQREDALRTPAEVEESDLRVAQRYLTLGILCEAAGRLNDAVANIKAAISPLERMRVARPRSLPLAEALRSAYERLARLTASSDSKDSRQWAAKSYRTAQEIAQEFPDDAFLQAAKLNADLRSATAAGFPTARDDLLAARDAERRLAELWPRSVEELYELASQLAGDEAPLLEVDQASPASKAAD</sequence>
<accession>A0A5C6A9S8</accession>
<organism evidence="10 11">
    <name type="scientific">Botrimarina colliarenosi</name>
    <dbReference type="NCBI Taxonomy" id="2528001"/>
    <lineage>
        <taxon>Bacteria</taxon>
        <taxon>Pseudomonadati</taxon>
        <taxon>Planctomycetota</taxon>
        <taxon>Planctomycetia</taxon>
        <taxon>Pirellulales</taxon>
        <taxon>Lacipirellulaceae</taxon>
        <taxon>Botrimarina</taxon>
    </lineage>
</organism>
<evidence type="ECO:0000313" key="11">
    <source>
        <dbReference type="Proteomes" id="UP000317421"/>
    </source>
</evidence>
<dbReference type="CDD" id="cd14014">
    <property type="entry name" value="STKc_PknB_like"/>
    <property type="match status" value="1"/>
</dbReference>
<keyword evidence="5 10" id="KW-0418">Kinase</keyword>
<evidence type="ECO:0000256" key="6">
    <source>
        <dbReference type="ARBA" id="ARBA00022840"/>
    </source>
</evidence>
<evidence type="ECO:0000256" key="7">
    <source>
        <dbReference type="PROSITE-ProRule" id="PRU10141"/>
    </source>
</evidence>
<dbReference type="PROSITE" id="PS00108">
    <property type="entry name" value="PROTEIN_KINASE_ST"/>
    <property type="match status" value="1"/>
</dbReference>
<dbReference type="InterPro" id="IPR011009">
    <property type="entry name" value="Kinase-like_dom_sf"/>
</dbReference>
<dbReference type="Pfam" id="PF00069">
    <property type="entry name" value="Pkinase"/>
    <property type="match status" value="1"/>
</dbReference>
<evidence type="ECO:0000256" key="8">
    <source>
        <dbReference type="SAM" id="Coils"/>
    </source>
</evidence>
<keyword evidence="3 10" id="KW-0808">Transferase</keyword>
<dbReference type="InterPro" id="IPR000719">
    <property type="entry name" value="Prot_kinase_dom"/>
</dbReference>
<reference evidence="10 11" key="1">
    <citation type="submission" date="2019-02" db="EMBL/GenBank/DDBJ databases">
        <title>Deep-cultivation of Planctomycetes and their phenomic and genomic characterization uncovers novel biology.</title>
        <authorList>
            <person name="Wiegand S."/>
            <person name="Jogler M."/>
            <person name="Boedeker C."/>
            <person name="Pinto D."/>
            <person name="Vollmers J."/>
            <person name="Rivas-Marin E."/>
            <person name="Kohn T."/>
            <person name="Peeters S.H."/>
            <person name="Heuer A."/>
            <person name="Rast P."/>
            <person name="Oberbeckmann S."/>
            <person name="Bunk B."/>
            <person name="Jeske O."/>
            <person name="Meyerdierks A."/>
            <person name="Storesund J.E."/>
            <person name="Kallscheuer N."/>
            <person name="Luecker S."/>
            <person name="Lage O.M."/>
            <person name="Pohl T."/>
            <person name="Merkel B.J."/>
            <person name="Hornburger P."/>
            <person name="Mueller R.-W."/>
            <person name="Bruemmer F."/>
            <person name="Labrenz M."/>
            <person name="Spormann A.M."/>
            <person name="Op Den Camp H."/>
            <person name="Overmann J."/>
            <person name="Amann R."/>
            <person name="Jetten M.S.M."/>
            <person name="Mascher T."/>
            <person name="Medema M.H."/>
            <person name="Devos D.P."/>
            <person name="Kaster A.-K."/>
            <person name="Ovreas L."/>
            <person name="Rohde M."/>
            <person name="Galperin M.Y."/>
            <person name="Jogler C."/>
        </authorList>
    </citation>
    <scope>NUCLEOTIDE SEQUENCE [LARGE SCALE GENOMIC DNA]</scope>
    <source>
        <strain evidence="10 11">Pla108</strain>
    </source>
</reference>
<evidence type="ECO:0000313" key="10">
    <source>
        <dbReference type="EMBL" id="TWT95801.1"/>
    </source>
</evidence>
<dbReference type="PANTHER" id="PTHR43289:SF6">
    <property type="entry name" value="SERINE_THREONINE-PROTEIN KINASE NEKL-3"/>
    <property type="match status" value="1"/>
</dbReference>
<dbReference type="PROSITE" id="PS50011">
    <property type="entry name" value="PROTEIN_KINASE_DOM"/>
    <property type="match status" value="1"/>
</dbReference>
<dbReference type="RefSeq" id="WP_146445616.1">
    <property type="nucleotide sequence ID" value="NZ_SJPR01000004.1"/>
</dbReference>
<dbReference type="Gene3D" id="3.30.200.20">
    <property type="entry name" value="Phosphorylase Kinase, domain 1"/>
    <property type="match status" value="1"/>
</dbReference>
<keyword evidence="2" id="KW-0723">Serine/threonine-protein kinase</keyword>
<dbReference type="PANTHER" id="PTHR43289">
    <property type="entry name" value="MITOGEN-ACTIVATED PROTEIN KINASE KINASE KINASE 20-RELATED"/>
    <property type="match status" value="1"/>
</dbReference>
<dbReference type="SMART" id="SM00220">
    <property type="entry name" value="S_TKc"/>
    <property type="match status" value="1"/>
</dbReference>
<evidence type="ECO:0000256" key="5">
    <source>
        <dbReference type="ARBA" id="ARBA00022777"/>
    </source>
</evidence>
<evidence type="ECO:0000256" key="2">
    <source>
        <dbReference type="ARBA" id="ARBA00022527"/>
    </source>
</evidence>
<keyword evidence="11" id="KW-1185">Reference proteome</keyword>
<dbReference type="PROSITE" id="PS00107">
    <property type="entry name" value="PROTEIN_KINASE_ATP"/>
    <property type="match status" value="1"/>
</dbReference>
<dbReference type="SUPFAM" id="SSF56112">
    <property type="entry name" value="Protein kinase-like (PK-like)"/>
    <property type="match status" value="1"/>
</dbReference>
<dbReference type="AlphaFoldDB" id="A0A5C6A9S8"/>
<comment type="caution">
    <text evidence="10">The sequence shown here is derived from an EMBL/GenBank/DDBJ whole genome shotgun (WGS) entry which is preliminary data.</text>
</comment>
<keyword evidence="6 7" id="KW-0067">ATP-binding</keyword>
<dbReference type="OrthoDB" id="6111975at2"/>
<dbReference type="EMBL" id="SJPR01000004">
    <property type="protein sequence ID" value="TWT95801.1"/>
    <property type="molecule type" value="Genomic_DNA"/>
</dbReference>
<feature type="coiled-coil region" evidence="8">
    <location>
        <begin position="487"/>
        <end position="532"/>
    </location>
</feature>
<evidence type="ECO:0000256" key="1">
    <source>
        <dbReference type="ARBA" id="ARBA00012513"/>
    </source>
</evidence>
<dbReference type="Proteomes" id="UP000317421">
    <property type="component" value="Unassembled WGS sequence"/>
</dbReference>
<keyword evidence="4 7" id="KW-0547">Nucleotide-binding</keyword>
<gene>
    <name evidence="10" type="primary">prkC_9</name>
    <name evidence="10" type="ORF">Pla108_28780</name>
</gene>
<dbReference type="InterPro" id="IPR017441">
    <property type="entry name" value="Protein_kinase_ATP_BS"/>
</dbReference>
<dbReference type="InterPro" id="IPR008271">
    <property type="entry name" value="Ser/Thr_kinase_AS"/>
</dbReference>
<dbReference type="Gene3D" id="1.10.510.10">
    <property type="entry name" value="Transferase(Phosphotransferase) domain 1"/>
    <property type="match status" value="1"/>
</dbReference>
<name>A0A5C6A9S8_9BACT</name>
<dbReference type="EC" id="2.7.11.1" evidence="1"/>
<keyword evidence="8" id="KW-0175">Coiled coil</keyword>
<evidence type="ECO:0000259" key="9">
    <source>
        <dbReference type="PROSITE" id="PS50011"/>
    </source>
</evidence>
<feature type="domain" description="Protein kinase" evidence="9">
    <location>
        <begin position="180"/>
        <end position="440"/>
    </location>
</feature>
<dbReference type="GO" id="GO:0004674">
    <property type="term" value="F:protein serine/threonine kinase activity"/>
    <property type="evidence" value="ECO:0007669"/>
    <property type="project" value="UniProtKB-KW"/>
</dbReference>
<evidence type="ECO:0000256" key="4">
    <source>
        <dbReference type="ARBA" id="ARBA00022741"/>
    </source>
</evidence>
<proteinExistence type="predicted"/>
<protein>
    <recommendedName>
        <fullName evidence="1">non-specific serine/threonine protein kinase</fullName>
        <ecNumber evidence="1">2.7.11.1</ecNumber>
    </recommendedName>
</protein>
<dbReference type="FunFam" id="1.10.510.10:FF:000021">
    <property type="entry name" value="Serine/threonine protein kinase"/>
    <property type="match status" value="1"/>
</dbReference>
<feature type="binding site" evidence="7">
    <location>
        <position position="209"/>
    </location>
    <ligand>
        <name>ATP</name>
        <dbReference type="ChEBI" id="CHEBI:30616"/>
    </ligand>
</feature>
<dbReference type="GO" id="GO:0005524">
    <property type="term" value="F:ATP binding"/>
    <property type="evidence" value="ECO:0007669"/>
    <property type="project" value="UniProtKB-UniRule"/>
</dbReference>
<evidence type="ECO:0000256" key="3">
    <source>
        <dbReference type="ARBA" id="ARBA00022679"/>
    </source>
</evidence>